<name>A0AAV4R086_CAEEX</name>
<protein>
    <submittedName>
        <fullName evidence="2">Uncharacterized protein</fullName>
    </submittedName>
</protein>
<evidence type="ECO:0000313" key="2">
    <source>
        <dbReference type="EMBL" id="GIY14959.1"/>
    </source>
</evidence>
<feature type="compositionally biased region" description="Basic residues" evidence="1">
    <location>
        <begin position="31"/>
        <end position="53"/>
    </location>
</feature>
<sequence length="88" mass="10118">MLNLVKCIYPHSPKTDKNSTKQKDSIIKTNKTPKKKKLHPKPKHILLHNKRFKKPPERTTVSESDSTSLSTDSSPDCLEYDVKDMILD</sequence>
<dbReference type="EMBL" id="BPLR01007175">
    <property type="protein sequence ID" value="GIY14959.1"/>
    <property type="molecule type" value="Genomic_DNA"/>
</dbReference>
<accession>A0AAV4R086</accession>
<evidence type="ECO:0000256" key="1">
    <source>
        <dbReference type="SAM" id="MobiDB-lite"/>
    </source>
</evidence>
<gene>
    <name evidence="2" type="ORF">CEXT_440811</name>
</gene>
<reference evidence="2 3" key="1">
    <citation type="submission" date="2021-06" db="EMBL/GenBank/DDBJ databases">
        <title>Caerostris extrusa draft genome.</title>
        <authorList>
            <person name="Kono N."/>
            <person name="Arakawa K."/>
        </authorList>
    </citation>
    <scope>NUCLEOTIDE SEQUENCE [LARGE SCALE GENOMIC DNA]</scope>
</reference>
<feature type="region of interest" description="Disordered" evidence="1">
    <location>
        <begin position="9"/>
        <end position="76"/>
    </location>
</feature>
<dbReference type="Proteomes" id="UP001054945">
    <property type="component" value="Unassembled WGS sequence"/>
</dbReference>
<feature type="compositionally biased region" description="Low complexity" evidence="1">
    <location>
        <begin position="59"/>
        <end position="76"/>
    </location>
</feature>
<organism evidence="2 3">
    <name type="scientific">Caerostris extrusa</name>
    <name type="common">Bark spider</name>
    <name type="synonym">Caerostris bankana</name>
    <dbReference type="NCBI Taxonomy" id="172846"/>
    <lineage>
        <taxon>Eukaryota</taxon>
        <taxon>Metazoa</taxon>
        <taxon>Ecdysozoa</taxon>
        <taxon>Arthropoda</taxon>
        <taxon>Chelicerata</taxon>
        <taxon>Arachnida</taxon>
        <taxon>Araneae</taxon>
        <taxon>Araneomorphae</taxon>
        <taxon>Entelegynae</taxon>
        <taxon>Araneoidea</taxon>
        <taxon>Araneidae</taxon>
        <taxon>Caerostris</taxon>
    </lineage>
</organism>
<evidence type="ECO:0000313" key="3">
    <source>
        <dbReference type="Proteomes" id="UP001054945"/>
    </source>
</evidence>
<dbReference type="AlphaFoldDB" id="A0AAV4R086"/>
<keyword evidence="3" id="KW-1185">Reference proteome</keyword>
<proteinExistence type="predicted"/>
<comment type="caution">
    <text evidence="2">The sequence shown here is derived from an EMBL/GenBank/DDBJ whole genome shotgun (WGS) entry which is preliminary data.</text>
</comment>
<feature type="compositionally biased region" description="Basic and acidic residues" evidence="1">
    <location>
        <begin position="13"/>
        <end position="26"/>
    </location>
</feature>